<dbReference type="EMBL" id="QFNN01000031">
    <property type="protein sequence ID" value="PZO90312.1"/>
    <property type="molecule type" value="Genomic_DNA"/>
</dbReference>
<dbReference type="GO" id="GO:0004096">
    <property type="term" value="F:catalase activity"/>
    <property type="evidence" value="ECO:0007669"/>
    <property type="project" value="InterPro"/>
</dbReference>
<gene>
    <name evidence="2" type="ORF">DI623_07295</name>
</gene>
<evidence type="ECO:0000313" key="3">
    <source>
        <dbReference type="Proteomes" id="UP000249066"/>
    </source>
</evidence>
<comment type="caution">
    <text evidence="2">The sequence shown here is derived from an EMBL/GenBank/DDBJ whole genome shotgun (WGS) entry which is preliminary data.</text>
</comment>
<dbReference type="Proteomes" id="UP000249066">
    <property type="component" value="Unassembled WGS sequence"/>
</dbReference>
<dbReference type="AlphaFoldDB" id="A0A2W5AAN0"/>
<dbReference type="Pfam" id="PF00199">
    <property type="entry name" value="Catalase"/>
    <property type="match status" value="1"/>
</dbReference>
<dbReference type="InterPro" id="IPR020835">
    <property type="entry name" value="Catalase_sf"/>
</dbReference>
<name>A0A2W5AAN0_9SPHN</name>
<dbReference type="Gene3D" id="2.40.180.10">
    <property type="entry name" value="Catalase core domain"/>
    <property type="match status" value="1"/>
</dbReference>
<sequence>MVSWTEVLEGASPLSEEIIFRSWALDIMARVRGGHGGPRPEGASRRIFAKGVIGLANAILVVDRAIPAELAVDHFQPGVHLPAMLRLSNASPSLQADNVPDMRGFAMRIGMAGGRFHDLLLVNCPVAFARNARQSRDLVLAWASAPDMFLARVAQSMGESEAHRIARQMKDCFRLCASLAHERFWSAAPYLWGDRPARFELRPMAAAEPAEAALDHCGDGLSLDFARRLETGHIGYRLAVQPYVDAKHTPLEDASVDWLPEISRPIEIASLMIPRQNLEDAKAAALRRRTDMTAFDPWNAPPRFRPLGSLNRFRRIICEMSLQQRAIIEGGA</sequence>
<proteinExistence type="predicted"/>
<organism evidence="2 3">
    <name type="scientific">Sphingomonas sanxanigenens</name>
    <dbReference type="NCBI Taxonomy" id="397260"/>
    <lineage>
        <taxon>Bacteria</taxon>
        <taxon>Pseudomonadati</taxon>
        <taxon>Pseudomonadota</taxon>
        <taxon>Alphaproteobacteria</taxon>
        <taxon>Sphingomonadales</taxon>
        <taxon>Sphingomonadaceae</taxon>
        <taxon>Sphingomonas</taxon>
    </lineage>
</organism>
<protein>
    <recommendedName>
        <fullName evidence="1">Catalase core domain-containing protein</fullName>
    </recommendedName>
</protein>
<dbReference type="SUPFAM" id="SSF56634">
    <property type="entry name" value="Heme-dependent catalase-like"/>
    <property type="match status" value="1"/>
</dbReference>
<accession>A0A2W5AAN0</accession>
<dbReference type="InterPro" id="IPR011614">
    <property type="entry name" value="Catalase_core"/>
</dbReference>
<evidence type="ECO:0000259" key="1">
    <source>
        <dbReference type="Pfam" id="PF00199"/>
    </source>
</evidence>
<evidence type="ECO:0000313" key="2">
    <source>
        <dbReference type="EMBL" id="PZO90312.1"/>
    </source>
</evidence>
<dbReference type="GO" id="GO:0020037">
    <property type="term" value="F:heme binding"/>
    <property type="evidence" value="ECO:0007669"/>
    <property type="project" value="InterPro"/>
</dbReference>
<feature type="domain" description="Catalase core" evidence="1">
    <location>
        <begin position="58"/>
        <end position="150"/>
    </location>
</feature>
<reference evidence="2 3" key="1">
    <citation type="submission" date="2017-08" db="EMBL/GenBank/DDBJ databases">
        <title>Infants hospitalized years apart are colonized by the same room-sourced microbial strains.</title>
        <authorList>
            <person name="Brooks B."/>
            <person name="Olm M.R."/>
            <person name="Firek B.A."/>
            <person name="Baker R."/>
            <person name="Thomas B.C."/>
            <person name="Morowitz M.J."/>
            <person name="Banfield J.F."/>
        </authorList>
    </citation>
    <scope>NUCLEOTIDE SEQUENCE [LARGE SCALE GENOMIC DNA]</scope>
    <source>
        <strain evidence="2">S2_018_000_R2_101</strain>
    </source>
</reference>